<dbReference type="Pfam" id="PF07534">
    <property type="entry name" value="TLD"/>
    <property type="match status" value="1"/>
</dbReference>
<evidence type="ECO:0000256" key="7">
    <source>
        <dbReference type="ARBA" id="ARBA00039594"/>
    </source>
</evidence>
<keyword evidence="5" id="KW-0472">Membrane</keyword>
<dbReference type="PANTHER" id="PTHR23354">
    <property type="entry name" value="NUCLEOLAR PROTEIN 7/ESTROGEN RECEPTOR COACTIVATOR-RELATED"/>
    <property type="match status" value="1"/>
</dbReference>
<dbReference type="PROSITE" id="PS51886">
    <property type="entry name" value="TLDC"/>
    <property type="match status" value="1"/>
</dbReference>
<evidence type="ECO:0000256" key="6">
    <source>
        <dbReference type="ARBA" id="ARBA00023228"/>
    </source>
</evidence>
<dbReference type="GO" id="GO:0016020">
    <property type="term" value="C:membrane"/>
    <property type="evidence" value="ECO:0007669"/>
    <property type="project" value="UniProtKB-SubCell"/>
</dbReference>
<evidence type="ECO:0000313" key="11">
    <source>
        <dbReference type="EMBL" id="KOB69518.1"/>
    </source>
</evidence>
<dbReference type="InterPro" id="IPR006571">
    <property type="entry name" value="TLDc_dom"/>
</dbReference>
<comment type="caution">
    <text evidence="11">The sequence shown here is derived from an EMBL/GenBank/DDBJ whole genome shotgun (WGS) entry which is preliminary data.</text>
</comment>
<evidence type="ECO:0000313" key="12">
    <source>
        <dbReference type="Proteomes" id="UP000037510"/>
    </source>
</evidence>
<evidence type="ECO:0000256" key="9">
    <source>
        <dbReference type="ARBA" id="ARBA00042134"/>
    </source>
</evidence>
<keyword evidence="12" id="KW-1185">Reference proteome</keyword>
<proteinExistence type="predicted"/>
<evidence type="ECO:0000256" key="4">
    <source>
        <dbReference type="ARBA" id="ARBA00022490"/>
    </source>
</evidence>
<gene>
    <name evidence="11" type="ORF">OBRU01_16660</name>
</gene>
<dbReference type="GO" id="GO:0006979">
    <property type="term" value="P:response to oxidative stress"/>
    <property type="evidence" value="ECO:0007669"/>
    <property type="project" value="TreeGrafter"/>
</dbReference>
<dbReference type="GO" id="GO:0005634">
    <property type="term" value="C:nucleus"/>
    <property type="evidence" value="ECO:0007669"/>
    <property type="project" value="TreeGrafter"/>
</dbReference>
<evidence type="ECO:0000256" key="1">
    <source>
        <dbReference type="ARBA" id="ARBA00004370"/>
    </source>
</evidence>
<evidence type="ECO:0000256" key="8">
    <source>
        <dbReference type="ARBA" id="ARBA00041780"/>
    </source>
</evidence>
<keyword evidence="6" id="KW-0458">Lysosome</keyword>
<dbReference type="SMART" id="SM00584">
    <property type="entry name" value="TLDc"/>
    <property type="match status" value="1"/>
</dbReference>
<feature type="domain" description="TLDc" evidence="10">
    <location>
        <begin position="280"/>
        <end position="482"/>
    </location>
</feature>
<evidence type="ECO:0000256" key="2">
    <source>
        <dbReference type="ARBA" id="ARBA00004371"/>
    </source>
</evidence>
<dbReference type="EMBL" id="JTDY01003463">
    <property type="protein sequence ID" value="KOB69518.1"/>
    <property type="molecule type" value="Genomic_DNA"/>
</dbReference>
<dbReference type="AlphaFoldDB" id="A0A0L7L1Y8"/>
<organism evidence="11 12">
    <name type="scientific">Operophtera brumata</name>
    <name type="common">Winter moth</name>
    <name type="synonym">Phalaena brumata</name>
    <dbReference type="NCBI Taxonomy" id="104452"/>
    <lineage>
        <taxon>Eukaryota</taxon>
        <taxon>Metazoa</taxon>
        <taxon>Ecdysozoa</taxon>
        <taxon>Arthropoda</taxon>
        <taxon>Hexapoda</taxon>
        <taxon>Insecta</taxon>
        <taxon>Pterygota</taxon>
        <taxon>Neoptera</taxon>
        <taxon>Endopterygota</taxon>
        <taxon>Lepidoptera</taxon>
        <taxon>Glossata</taxon>
        <taxon>Ditrysia</taxon>
        <taxon>Geometroidea</taxon>
        <taxon>Geometridae</taxon>
        <taxon>Larentiinae</taxon>
        <taxon>Operophtera</taxon>
    </lineage>
</organism>
<name>A0A0L7L1Y8_OPEBR</name>
<comment type="subcellular location">
    <subcellularLocation>
        <location evidence="3">Cytoplasm</location>
    </subcellularLocation>
    <subcellularLocation>
        <location evidence="2">Lysosome</location>
    </subcellularLocation>
    <subcellularLocation>
        <location evidence="1">Membrane</location>
    </subcellularLocation>
</comment>
<evidence type="ECO:0000256" key="3">
    <source>
        <dbReference type="ARBA" id="ARBA00004496"/>
    </source>
</evidence>
<dbReference type="PANTHER" id="PTHR23354:SF131">
    <property type="entry name" value="MTOR-ASSOCIATED PROTEIN MEAK7"/>
    <property type="match status" value="1"/>
</dbReference>
<dbReference type="STRING" id="104452.A0A0L7L1Y8"/>
<evidence type="ECO:0000256" key="5">
    <source>
        <dbReference type="ARBA" id="ARBA00023136"/>
    </source>
</evidence>
<protein>
    <recommendedName>
        <fullName evidence="7">MTOR-associated protein MEAK7</fullName>
    </recommendedName>
    <alternativeName>
        <fullName evidence="9">TBC/LysM-associated domain-containing protein 1</fullName>
    </alternativeName>
    <alternativeName>
        <fullName evidence="8">TLD domain-containing protein 1</fullName>
    </alternativeName>
</protein>
<accession>A0A0L7L1Y8</accession>
<evidence type="ECO:0000259" key="10">
    <source>
        <dbReference type="PROSITE" id="PS51886"/>
    </source>
</evidence>
<reference evidence="11 12" key="1">
    <citation type="journal article" date="2015" name="Genome Biol. Evol.">
        <title>The genome of winter moth (Operophtera brumata) provides a genomic perspective on sexual dimorphism and phenology.</title>
        <authorList>
            <person name="Derks M.F."/>
            <person name="Smit S."/>
            <person name="Salis L."/>
            <person name="Schijlen E."/>
            <person name="Bossers A."/>
            <person name="Mateman C."/>
            <person name="Pijl A.S."/>
            <person name="de Ridder D."/>
            <person name="Groenen M.A."/>
            <person name="Visser M.E."/>
            <person name="Megens H.J."/>
        </authorList>
    </citation>
    <scope>NUCLEOTIDE SEQUENCE [LARGE SCALE GENOMIC DNA]</scope>
    <source>
        <strain evidence="11">WM2013NL</strain>
        <tissue evidence="11">Head and thorax</tissue>
    </source>
</reference>
<sequence length="526" mass="57430">MSRSKYLKSSVDSYSKFNKFRIKGILFKGDFGNNPFKFKWLQKVQTSVHQGCATVACGLWLKSRKWRKIDDVGPRTLETVYVVSELLRKHSIDVHQDGQVVSSLRVKTWLSKGFKGRACHVQGLGETLAASVGDPDSPQNHCTSAQLSSCSLRVKTWLSKGFKGRACHVQGLGETLAASVGDPDSPQNHCTSAQLSSCSLRVKTWLSKGFKGRACHVQGLGETLAASVGDPDSPQNHCTSAQLSSCLRVKTWLSKGFKGRACHVQGLGETLAASVGDPDSPQNHCTSAQLSSWLQHNTLLKLLAEFVFVNLYGIYHKHGESPTSPHASMPSATPSLLPAPVGLEAMPDYPAFIDLAHIVWLNSHVPQDNNGYIFGGYAPASWALGPNFSGSEDSFLFTLAPKLRVYPATSFNNHYQYMNHHTKTLPNGLLMGGQFEFGGIWVNADPFGEGSSAESCSTYRGYKRLSKEPTFRIKSLEVWGVGDKPLTLKDSTASITSRSSVLDSKKSDRGFMKIIGKQPISDGLRD</sequence>
<dbReference type="Proteomes" id="UP000037510">
    <property type="component" value="Unassembled WGS sequence"/>
</dbReference>
<dbReference type="GO" id="GO:0005764">
    <property type="term" value="C:lysosome"/>
    <property type="evidence" value="ECO:0007669"/>
    <property type="project" value="UniProtKB-SubCell"/>
</dbReference>
<keyword evidence="4" id="KW-0963">Cytoplasm</keyword>